<dbReference type="EMBL" id="MT383638">
    <property type="protein sequence ID" value="QWM93213.1"/>
    <property type="molecule type" value="Genomic_DNA"/>
</dbReference>
<keyword evidence="1" id="KW-0934">Plastid</keyword>
<dbReference type="AlphaFoldDB" id="A0A8F0WFQ6"/>
<reference evidence="1" key="1">
    <citation type="journal article" date="2021" name="Ecol Indic">
        <title>Morphological and molecular identification reveals that waters from an isolated oasis in Tamanrasset (extreme South of Algerian Sahara) are colonized by opportunistic and pollution-tolerant diatom species.</title>
        <authorList>
            <person name="Gastineau R."/>
            <person name="Hamedi C."/>
            <person name="Baba Hamed M.B."/>
            <person name="Abi-Ayad S.-M.E.-A."/>
            <person name="Bak M."/>
            <person name="Lemieux C."/>
            <person name="Turmel M."/>
            <person name="Dobosz S."/>
            <person name="Wrobel R.J."/>
            <person name="Kierzek A."/>
            <person name="Lange-Bertalot H."/>
            <person name="Witkowski A."/>
        </authorList>
    </citation>
    <scope>NUCLEOTIDE SEQUENCE</scope>
    <source>
        <strain evidence="1">SZCZR1828</strain>
    </source>
</reference>
<dbReference type="RefSeq" id="YP_010133724.1">
    <property type="nucleotide sequence ID" value="NC_056787.1"/>
</dbReference>
<name>A0A8F0WFQ6_9STRA</name>
<keyword evidence="1" id="KW-0150">Chloroplast</keyword>
<organism evidence="1">
    <name type="scientific">Nitzschia supralitorea</name>
    <dbReference type="NCBI Taxonomy" id="303403"/>
    <lineage>
        <taxon>Eukaryota</taxon>
        <taxon>Sar</taxon>
        <taxon>Stramenopiles</taxon>
        <taxon>Ochrophyta</taxon>
        <taxon>Bacillariophyta</taxon>
        <taxon>Bacillariophyceae</taxon>
        <taxon>Bacillariophycidae</taxon>
        <taxon>Bacillariales</taxon>
        <taxon>Bacillariaceae</taxon>
        <taxon>Nitzschia</taxon>
    </lineage>
</organism>
<sequence length="153" mass="18260">MKREIKKMNTKSLPKSRKLVNKRYKLDSNITTKTKTFYIKYEKELSVVEKILLSTFQQKYLYHAIDDILSFSKSKSVKQDNLLTLLYSPVLSLQNNFAIDFFDIWIDEIYISRAPKQNKFLANDNSILEPFSYITLKLFYTYKSPKKKPESFW</sequence>
<geneLocation type="chloroplast" evidence="1"/>
<proteinExistence type="predicted"/>
<protein>
    <submittedName>
        <fullName evidence="1">Uncharacterized protein</fullName>
    </submittedName>
</protein>
<accession>A0A8F0WFQ6</accession>
<dbReference type="GeneID" id="67123260"/>
<evidence type="ECO:0000313" key="1">
    <source>
        <dbReference type="EMBL" id="QWM93213.1"/>
    </source>
</evidence>
<gene>
    <name evidence="1" type="primary">ycf88</name>
</gene>